<dbReference type="RefSeq" id="WP_145034221.1">
    <property type="nucleotide sequence ID" value="NZ_CP036271.1"/>
</dbReference>
<evidence type="ECO:0000313" key="1">
    <source>
        <dbReference type="EMBL" id="QDT56799.1"/>
    </source>
</evidence>
<dbReference type="EMBL" id="CP036271">
    <property type="protein sequence ID" value="QDT56799.1"/>
    <property type="molecule type" value="Genomic_DNA"/>
</dbReference>
<dbReference type="PROSITE" id="PS51318">
    <property type="entry name" value="TAT"/>
    <property type="match status" value="1"/>
</dbReference>
<dbReference type="Pfam" id="PF07586">
    <property type="entry name" value="HXXSHH"/>
    <property type="match status" value="1"/>
</dbReference>
<name>A0A517SKZ1_9PLAN</name>
<accession>A0A517SKZ1</accession>
<dbReference type="AlphaFoldDB" id="A0A517SKZ1"/>
<evidence type="ECO:0000313" key="2">
    <source>
        <dbReference type="Proteomes" id="UP000315700"/>
    </source>
</evidence>
<evidence type="ECO:0008006" key="3">
    <source>
        <dbReference type="Google" id="ProtNLM"/>
    </source>
</evidence>
<proteinExistence type="predicted"/>
<dbReference type="InterPro" id="IPR006311">
    <property type="entry name" value="TAT_signal"/>
</dbReference>
<organism evidence="1 2">
    <name type="scientific">Caulifigura coniformis</name>
    <dbReference type="NCBI Taxonomy" id="2527983"/>
    <lineage>
        <taxon>Bacteria</taxon>
        <taxon>Pseudomonadati</taxon>
        <taxon>Planctomycetota</taxon>
        <taxon>Planctomycetia</taxon>
        <taxon>Planctomycetales</taxon>
        <taxon>Planctomycetaceae</taxon>
        <taxon>Caulifigura</taxon>
    </lineage>
</organism>
<dbReference type="KEGG" id="ccos:Pan44_48590"/>
<dbReference type="OrthoDB" id="9146593at2"/>
<keyword evidence="2" id="KW-1185">Reference proteome</keyword>
<protein>
    <recommendedName>
        <fullName evidence="3">DUF1552 domain-containing protein</fullName>
    </recommendedName>
</protein>
<sequence length="444" mass="48732">MHLPRRTFLKGMGASLGLPFLDAMLPRTVLAGAAAKGAVAAAPTRMAFVFFPNGAIMRDWKPTKAGTDFELPKTLTSLEKHRSDMLVVSGLAHDKGRANGDGAGDHARSCAVFLTGCQPKKTGGADIQAGMSVDQIAAEKYGRETKLPSLELGIESGRQAGSCDSGYSCAYSSNISWKSPSQPMAKEINPKLAFERLFGDSRDAQARAERDYYRKSILDFVATDSAKLNSKLGTTDRRKLDEYFTSIREIEMRIDRASEDRGRLPDQPAPDGIPGTLTEHIRLMYDLMVMGFQTDATRISTFMLASEGSNRTYPEVEVTDAHHQLSHHRNEEEKMVKIQRIDQYLVDQFAYFIDRMKATKEGDKSLLDRSMIVYGSGISDGNRHSHHDLPVLMLGKGNGAVATGRHMQLEGEVPMTNLFLAMLDKVGASTERMGDSTGKLTGLS</sequence>
<dbReference type="Proteomes" id="UP000315700">
    <property type="component" value="Chromosome"/>
</dbReference>
<gene>
    <name evidence="1" type="ORF">Pan44_48590</name>
</gene>
<dbReference type="InParanoid" id="A0A517SKZ1"/>
<reference evidence="1 2" key="1">
    <citation type="submission" date="2019-02" db="EMBL/GenBank/DDBJ databases">
        <title>Deep-cultivation of Planctomycetes and their phenomic and genomic characterization uncovers novel biology.</title>
        <authorList>
            <person name="Wiegand S."/>
            <person name="Jogler M."/>
            <person name="Boedeker C."/>
            <person name="Pinto D."/>
            <person name="Vollmers J."/>
            <person name="Rivas-Marin E."/>
            <person name="Kohn T."/>
            <person name="Peeters S.H."/>
            <person name="Heuer A."/>
            <person name="Rast P."/>
            <person name="Oberbeckmann S."/>
            <person name="Bunk B."/>
            <person name="Jeske O."/>
            <person name="Meyerdierks A."/>
            <person name="Storesund J.E."/>
            <person name="Kallscheuer N."/>
            <person name="Luecker S."/>
            <person name="Lage O.M."/>
            <person name="Pohl T."/>
            <person name="Merkel B.J."/>
            <person name="Hornburger P."/>
            <person name="Mueller R.-W."/>
            <person name="Bruemmer F."/>
            <person name="Labrenz M."/>
            <person name="Spormann A.M."/>
            <person name="Op den Camp H."/>
            <person name="Overmann J."/>
            <person name="Amann R."/>
            <person name="Jetten M.S.M."/>
            <person name="Mascher T."/>
            <person name="Medema M.H."/>
            <person name="Devos D.P."/>
            <person name="Kaster A.-K."/>
            <person name="Ovreas L."/>
            <person name="Rohde M."/>
            <person name="Galperin M.Y."/>
            <person name="Jogler C."/>
        </authorList>
    </citation>
    <scope>NUCLEOTIDE SEQUENCE [LARGE SCALE GENOMIC DNA]</scope>
    <source>
        <strain evidence="1 2">Pan44</strain>
    </source>
</reference>
<dbReference type="InterPro" id="IPR011447">
    <property type="entry name" value="DUF1552"/>
</dbReference>